<dbReference type="Proteomes" id="UP000467841">
    <property type="component" value="Unassembled WGS sequence"/>
</dbReference>
<reference evidence="1" key="1">
    <citation type="submission" date="2020-01" db="EMBL/GenBank/DDBJ databases">
        <authorList>
            <person name="Mishra B."/>
        </authorList>
    </citation>
    <scope>NUCLEOTIDE SEQUENCE [LARGE SCALE GENOMIC DNA]</scope>
</reference>
<dbReference type="GO" id="GO:0003700">
    <property type="term" value="F:DNA-binding transcription factor activity"/>
    <property type="evidence" value="ECO:0007669"/>
    <property type="project" value="InterPro"/>
</dbReference>
<dbReference type="Gene3D" id="3.30.730.10">
    <property type="entry name" value="AP2/ERF domain"/>
    <property type="match status" value="1"/>
</dbReference>
<evidence type="ECO:0000313" key="2">
    <source>
        <dbReference type="Proteomes" id="UP000467841"/>
    </source>
</evidence>
<proteinExistence type="predicted"/>
<gene>
    <name evidence="1" type="ORF">MERR_LOCUS40269</name>
</gene>
<evidence type="ECO:0000313" key="1">
    <source>
        <dbReference type="EMBL" id="CAA7053034.1"/>
    </source>
</evidence>
<name>A0A6D2KEY8_9BRAS</name>
<sequence length="170" mass="19461">MIPISNLFLSSSLSTFPDPIHTIAEQTSLANLKESEKHKVEYEVHGLVVNRDSKFTNFVERTFLLHQQMVENNCSVSPNQILSRTVKIVGLPRQWCLLLQDVHFRALMLSSNFLNWNRSFTSFQRSISSRIGGLDTSHVAARAYDRAAIKCRCVEADINFSKKLIWANDY</sequence>
<dbReference type="AlphaFoldDB" id="A0A6D2KEY8"/>
<evidence type="ECO:0008006" key="3">
    <source>
        <dbReference type="Google" id="ProtNLM"/>
    </source>
</evidence>
<dbReference type="EMBL" id="CACVBM020001518">
    <property type="protein sequence ID" value="CAA7053034.1"/>
    <property type="molecule type" value="Genomic_DNA"/>
</dbReference>
<dbReference type="InterPro" id="IPR036955">
    <property type="entry name" value="AP2/ERF_dom_sf"/>
</dbReference>
<protein>
    <recommendedName>
        <fullName evidence="3">AP2/ERF domain-containing protein</fullName>
    </recommendedName>
</protein>
<organism evidence="1 2">
    <name type="scientific">Microthlaspi erraticum</name>
    <dbReference type="NCBI Taxonomy" id="1685480"/>
    <lineage>
        <taxon>Eukaryota</taxon>
        <taxon>Viridiplantae</taxon>
        <taxon>Streptophyta</taxon>
        <taxon>Embryophyta</taxon>
        <taxon>Tracheophyta</taxon>
        <taxon>Spermatophyta</taxon>
        <taxon>Magnoliopsida</taxon>
        <taxon>eudicotyledons</taxon>
        <taxon>Gunneridae</taxon>
        <taxon>Pentapetalae</taxon>
        <taxon>rosids</taxon>
        <taxon>malvids</taxon>
        <taxon>Brassicales</taxon>
        <taxon>Brassicaceae</taxon>
        <taxon>Coluteocarpeae</taxon>
        <taxon>Microthlaspi</taxon>
    </lineage>
</organism>
<comment type="caution">
    <text evidence="1">The sequence shown here is derived from an EMBL/GenBank/DDBJ whole genome shotgun (WGS) entry which is preliminary data.</text>
</comment>
<accession>A0A6D2KEY8</accession>
<keyword evidence="2" id="KW-1185">Reference proteome</keyword>